<proteinExistence type="predicted"/>
<keyword evidence="1 4" id="KW-0808">Transferase</keyword>
<organism evidence="4 5">
    <name type="scientific">Rahnella sp. (strain Y9602)</name>
    <dbReference type="NCBI Taxonomy" id="2703885"/>
    <lineage>
        <taxon>Bacteria</taxon>
        <taxon>Pseudomonadati</taxon>
        <taxon>Pseudomonadota</taxon>
        <taxon>Gammaproteobacteria</taxon>
        <taxon>Enterobacterales</taxon>
        <taxon>Yersiniaceae</taxon>
        <taxon>Rahnella</taxon>
    </lineage>
</organism>
<dbReference type="HOGENOM" id="CLU_009583_27_0_6"/>
<reference evidence="4 5" key="2">
    <citation type="journal article" date="2012" name="J. Bacteriol.">
        <title>Complete Genome Sequence of Rahnella sp. Strain Y9602, a Gammaproteobacterium Isolate from Metal- and Radionuclide-Contaminated Soil.</title>
        <authorList>
            <person name="Martinez R.J."/>
            <person name="Bruce D."/>
            <person name="Detter C."/>
            <person name="Goodwin L.A."/>
            <person name="Han J."/>
            <person name="Han C.S."/>
            <person name="Held B."/>
            <person name="Land M.L."/>
            <person name="Mikhailova N."/>
            <person name="Nolan M."/>
            <person name="Pennacchio L."/>
            <person name="Pitluck S."/>
            <person name="Tapia R."/>
            <person name="Woyke T."/>
            <person name="Sobecky P.A."/>
        </authorList>
    </citation>
    <scope>NUCLEOTIDE SEQUENCE [LARGE SCALE GENOMIC DNA]</scope>
    <source>
        <strain evidence="4 5">Y9602</strain>
    </source>
</reference>
<dbReference type="PANTHER" id="PTHR46401:SF2">
    <property type="entry name" value="GLYCOSYLTRANSFERASE WBBK-RELATED"/>
    <property type="match status" value="1"/>
</dbReference>
<dbReference type="InterPro" id="IPR028098">
    <property type="entry name" value="Glyco_trans_4-like_N"/>
</dbReference>
<dbReference type="Pfam" id="PF00534">
    <property type="entry name" value="Glycos_transf_1"/>
    <property type="match status" value="1"/>
</dbReference>
<sequence length="331" mass="37575">MKKIIFDKRWEGGHGIGRFSMEITKRIEFDSYIKVNVKPTSYFDIFITPWFLLFNKSLYFTPGFNAPWFFINRSIITIHDLNHIDVSGNGSKLKTIYYNVVLKRACRKALLIFTVSEFSKRRIVDWAKINPNKIIVVGNGVSKEFNPQGDIYKPGFKYFLCVSNRKSHKNEEKLITAFAAIKDRKGIKLLFTGKETEKLKQHIFSQGVTNDVLFSGYVNEIDLPSYYRGAIALLMPSLYEGFGLPVIEAMACGIPTLASNTTALKEIAEGSSILVNPESIEDIAKGINCLINDESLAVSLKMKGLNNAKNYTWDKTAKLINESLIMLKLRR</sequence>
<evidence type="ECO:0000313" key="4">
    <source>
        <dbReference type="EMBL" id="ADW75184.1"/>
    </source>
</evidence>
<dbReference type="PANTHER" id="PTHR46401">
    <property type="entry name" value="GLYCOSYLTRANSFERASE WBBK-RELATED"/>
    <property type="match status" value="1"/>
</dbReference>
<dbReference type="Proteomes" id="UP000007257">
    <property type="component" value="Chromosome"/>
</dbReference>
<dbReference type="RefSeq" id="WP_013576875.1">
    <property type="nucleotide sequence ID" value="NC_015061.1"/>
</dbReference>
<dbReference type="Pfam" id="PF13439">
    <property type="entry name" value="Glyco_transf_4"/>
    <property type="match status" value="1"/>
</dbReference>
<accession>A0A0H3FD77</accession>
<reference evidence="5" key="1">
    <citation type="submission" date="2011-01" db="EMBL/GenBank/DDBJ databases">
        <title>Complete sequence of chromosome of Rahnella sp. Y9602.</title>
        <authorList>
            <consortium name="US DOE Joint Genome Institute"/>
            <person name="Lucas S."/>
            <person name="Copeland A."/>
            <person name="Lapidus A."/>
            <person name="Cheng J.-F."/>
            <person name="Goodwin L."/>
            <person name="Pitluck S."/>
            <person name="Lu M."/>
            <person name="Detter J.C."/>
            <person name="Han C."/>
            <person name="Tapia R."/>
            <person name="Land M."/>
            <person name="Hauser L."/>
            <person name="Kyrpides N."/>
            <person name="Ivanova N."/>
            <person name="Ovchinnikova G."/>
            <person name="Pagani I."/>
            <person name="Sobecky P.A."/>
            <person name="Martinez R.J."/>
            <person name="Woyke T."/>
        </authorList>
    </citation>
    <scope>NUCLEOTIDE SEQUENCE [LARGE SCALE GENOMIC DNA]</scope>
    <source>
        <strain evidence="5">Y9602</strain>
    </source>
</reference>
<dbReference type="CDD" id="cd03809">
    <property type="entry name" value="GT4_MtfB-like"/>
    <property type="match status" value="1"/>
</dbReference>
<dbReference type="OrthoDB" id="9801609at2"/>
<dbReference type="KEGG" id="rah:Rahaq_3594"/>
<dbReference type="GO" id="GO:0016757">
    <property type="term" value="F:glycosyltransferase activity"/>
    <property type="evidence" value="ECO:0007669"/>
    <property type="project" value="InterPro"/>
</dbReference>
<dbReference type="SUPFAM" id="SSF53756">
    <property type="entry name" value="UDP-Glycosyltransferase/glycogen phosphorylase"/>
    <property type="match status" value="1"/>
</dbReference>
<dbReference type="eggNOG" id="COG0438">
    <property type="taxonomic scope" value="Bacteria"/>
</dbReference>
<protein>
    <submittedName>
        <fullName evidence="4">Glycosyl transferase group 1</fullName>
    </submittedName>
</protein>
<evidence type="ECO:0000259" key="3">
    <source>
        <dbReference type="Pfam" id="PF13439"/>
    </source>
</evidence>
<name>A0A0H3FD77_RAHSY</name>
<evidence type="ECO:0000259" key="2">
    <source>
        <dbReference type="Pfam" id="PF00534"/>
    </source>
</evidence>
<evidence type="ECO:0000313" key="5">
    <source>
        <dbReference type="Proteomes" id="UP000007257"/>
    </source>
</evidence>
<dbReference type="GO" id="GO:0009103">
    <property type="term" value="P:lipopolysaccharide biosynthetic process"/>
    <property type="evidence" value="ECO:0007669"/>
    <property type="project" value="TreeGrafter"/>
</dbReference>
<dbReference type="InterPro" id="IPR001296">
    <property type="entry name" value="Glyco_trans_1"/>
</dbReference>
<dbReference type="AlphaFoldDB" id="A0A0H3FD77"/>
<dbReference type="Gene3D" id="3.40.50.2000">
    <property type="entry name" value="Glycogen Phosphorylase B"/>
    <property type="match status" value="2"/>
</dbReference>
<feature type="domain" description="Glycosyl transferase family 1" evidence="2">
    <location>
        <begin position="154"/>
        <end position="301"/>
    </location>
</feature>
<feature type="domain" description="Glycosyltransferase subfamily 4-like N-terminal" evidence="3">
    <location>
        <begin position="73"/>
        <end position="143"/>
    </location>
</feature>
<dbReference type="EMBL" id="CP002505">
    <property type="protein sequence ID" value="ADW75184.1"/>
    <property type="molecule type" value="Genomic_DNA"/>
</dbReference>
<gene>
    <name evidence="4" type="ordered locus">Rahaq_3594</name>
</gene>
<evidence type="ECO:0000256" key="1">
    <source>
        <dbReference type="ARBA" id="ARBA00022679"/>
    </source>
</evidence>